<organism evidence="2 3">
    <name type="scientific">Candidatus Harrisonbacteria bacterium CG10_big_fil_rev_8_21_14_0_10_49_15</name>
    <dbReference type="NCBI Taxonomy" id="1974587"/>
    <lineage>
        <taxon>Bacteria</taxon>
        <taxon>Candidatus Harrisoniibacteriota</taxon>
    </lineage>
</organism>
<proteinExistence type="predicted"/>
<feature type="region of interest" description="Disordered" evidence="1">
    <location>
        <begin position="26"/>
        <end position="87"/>
    </location>
</feature>
<protein>
    <submittedName>
        <fullName evidence="2">Uncharacterized protein</fullName>
    </submittedName>
</protein>
<evidence type="ECO:0000313" key="2">
    <source>
        <dbReference type="EMBL" id="PIR87195.1"/>
    </source>
</evidence>
<reference evidence="3" key="1">
    <citation type="submission" date="2017-09" db="EMBL/GenBank/DDBJ databases">
        <title>Depth-based differentiation of microbial function through sediment-hosted aquifers and enrichment of novel symbionts in the deep terrestrial subsurface.</title>
        <authorList>
            <person name="Probst A.J."/>
            <person name="Ladd B."/>
            <person name="Jarett J.K."/>
            <person name="Geller-Mcgrath D.E."/>
            <person name="Sieber C.M.K."/>
            <person name="Emerson J.B."/>
            <person name="Anantharaman K."/>
            <person name="Thomas B.C."/>
            <person name="Malmstrom R."/>
            <person name="Stieglmeier M."/>
            <person name="Klingl A."/>
            <person name="Woyke T."/>
            <person name="Ryan C.M."/>
            <person name="Banfield J.F."/>
        </authorList>
    </citation>
    <scope>NUCLEOTIDE SEQUENCE [LARGE SCALE GENOMIC DNA]</scope>
</reference>
<gene>
    <name evidence="2" type="ORF">COU11_01825</name>
</gene>
<comment type="caution">
    <text evidence="2">The sequence shown here is derived from an EMBL/GenBank/DDBJ whole genome shotgun (WGS) entry which is preliminary data.</text>
</comment>
<evidence type="ECO:0000256" key="1">
    <source>
        <dbReference type="SAM" id="MobiDB-lite"/>
    </source>
</evidence>
<sequence length="185" mass="20482">MKWTLGVALLVLAGVGFWIAATKVAPSRPASNDSSGASAPSEYERDRDADRAAWYDRRPAANDDGNQPPGWKPPAPPNPPSKEELMTPEGDINFALTDTLVTLSWDGMTSTTVPLGGGIWVRLPDNTRWKAQSAALQDEFLKPVRLREGDYRPVLGNQQRYQTLLWIQPLAKPIPGETIRVWIHK</sequence>
<dbReference type="Proteomes" id="UP000229526">
    <property type="component" value="Unassembled WGS sequence"/>
</dbReference>
<feature type="compositionally biased region" description="Polar residues" evidence="1">
    <location>
        <begin position="29"/>
        <end position="38"/>
    </location>
</feature>
<feature type="compositionally biased region" description="Basic and acidic residues" evidence="1">
    <location>
        <begin position="42"/>
        <end position="61"/>
    </location>
</feature>
<accession>A0A2H0UN53</accession>
<dbReference type="EMBL" id="PFBD01000017">
    <property type="protein sequence ID" value="PIR87195.1"/>
    <property type="molecule type" value="Genomic_DNA"/>
</dbReference>
<evidence type="ECO:0000313" key="3">
    <source>
        <dbReference type="Proteomes" id="UP000229526"/>
    </source>
</evidence>
<feature type="compositionally biased region" description="Pro residues" evidence="1">
    <location>
        <begin position="70"/>
        <end position="80"/>
    </location>
</feature>
<dbReference type="AlphaFoldDB" id="A0A2H0UN53"/>
<name>A0A2H0UN53_9BACT</name>